<gene>
    <name evidence="1" type="ORF">N868_07130</name>
</gene>
<dbReference type="NCBIfam" id="NF006743">
    <property type="entry name" value="PRK09270.1-2"/>
    <property type="match status" value="1"/>
</dbReference>
<dbReference type="AlphaFoldDB" id="A0A0A0BXE1"/>
<dbReference type="Proteomes" id="UP000029839">
    <property type="component" value="Unassembled WGS sequence"/>
</dbReference>
<reference evidence="1 2" key="2">
    <citation type="journal article" date="2015" name="Stand. Genomic Sci.">
        <title>Draft genome sequence of Cellulomonas carbonis T26(T) and comparative analysis of six Cellulomonas genomes.</title>
        <authorList>
            <person name="Zhuang W."/>
            <person name="Zhang S."/>
            <person name="Xia X."/>
            <person name="Wang G."/>
        </authorList>
    </citation>
    <scope>NUCLEOTIDE SEQUENCE [LARGE SCALE GENOMIC DNA]</scope>
    <source>
        <strain evidence="1 2">T26</strain>
    </source>
</reference>
<protein>
    <submittedName>
        <fullName evidence="1">Nucleoside triphosphate hydrolase</fullName>
    </submittedName>
</protein>
<accession>A0A0A0BXE1</accession>
<name>A0A0A0BXE1_9CELL</name>
<dbReference type="RefSeq" id="WP_052425773.1">
    <property type="nucleotide sequence ID" value="NZ_AXCY01000002.1"/>
</dbReference>
<sequence length="209" mass="22773">MSRGAGEALDPALLERALRLADRGGRRILGITGAPGAGKSTIAEALALALGPRARLVGMDGFHLAEAELRRLGRHDRKGAPDTFDAGGYVALLRRLRAADEAVVYAPFFDRSLEEAIAGAVAVPREVPLVITEGNYLLVEDGDWRAVRPLLDECWYVEADEEERLRRLIARHERFGRSAAEARERSTGSDQRNADVIAATSHLADLLVR</sequence>
<keyword evidence="2" id="KW-1185">Reference proteome</keyword>
<dbReference type="InterPro" id="IPR027417">
    <property type="entry name" value="P-loop_NTPase"/>
</dbReference>
<evidence type="ECO:0000313" key="1">
    <source>
        <dbReference type="EMBL" id="KGM12630.1"/>
    </source>
</evidence>
<dbReference type="GO" id="GO:0016787">
    <property type="term" value="F:hydrolase activity"/>
    <property type="evidence" value="ECO:0007669"/>
    <property type="project" value="UniProtKB-KW"/>
</dbReference>
<dbReference type="Pfam" id="PF03308">
    <property type="entry name" value="MeaB"/>
    <property type="match status" value="1"/>
</dbReference>
<dbReference type="Gene3D" id="3.40.50.300">
    <property type="entry name" value="P-loop containing nucleotide triphosphate hydrolases"/>
    <property type="match status" value="1"/>
</dbReference>
<proteinExistence type="predicted"/>
<comment type="caution">
    <text evidence="1">The sequence shown here is derived from an EMBL/GenBank/DDBJ whole genome shotgun (WGS) entry which is preliminary data.</text>
</comment>
<evidence type="ECO:0000313" key="2">
    <source>
        <dbReference type="Proteomes" id="UP000029839"/>
    </source>
</evidence>
<dbReference type="SUPFAM" id="SSF52540">
    <property type="entry name" value="P-loop containing nucleoside triphosphate hydrolases"/>
    <property type="match status" value="1"/>
</dbReference>
<dbReference type="EMBL" id="AXCY01000002">
    <property type="protein sequence ID" value="KGM12630.1"/>
    <property type="molecule type" value="Genomic_DNA"/>
</dbReference>
<organism evidence="1 2">
    <name type="scientific">Cellulomonas carbonis T26</name>
    <dbReference type="NCBI Taxonomy" id="947969"/>
    <lineage>
        <taxon>Bacteria</taxon>
        <taxon>Bacillati</taxon>
        <taxon>Actinomycetota</taxon>
        <taxon>Actinomycetes</taxon>
        <taxon>Micrococcales</taxon>
        <taxon>Cellulomonadaceae</taxon>
        <taxon>Cellulomonas</taxon>
    </lineage>
</organism>
<keyword evidence="1" id="KW-0378">Hydrolase</keyword>
<dbReference type="PANTHER" id="PTHR10285">
    <property type="entry name" value="URIDINE KINASE"/>
    <property type="match status" value="1"/>
</dbReference>
<dbReference type="OrthoDB" id="3192509at2"/>
<reference evidence="1 2" key="1">
    <citation type="submission" date="2013-08" db="EMBL/GenBank/DDBJ databases">
        <title>Genome sequencing of Cellulomonas carbonis T26.</title>
        <authorList>
            <person name="Chen F."/>
            <person name="Li Y."/>
            <person name="Wang G."/>
        </authorList>
    </citation>
    <scope>NUCLEOTIDE SEQUENCE [LARGE SCALE GENOMIC DNA]</scope>
    <source>
        <strain evidence="1 2">T26</strain>
    </source>
</reference>